<keyword evidence="6" id="KW-0812">Transmembrane</keyword>
<keyword evidence="3" id="KW-0597">Phosphoprotein</keyword>
<dbReference type="Gene3D" id="1.10.287.130">
    <property type="match status" value="1"/>
</dbReference>
<keyword evidence="4" id="KW-0808">Transferase</keyword>
<dbReference type="SMART" id="SM00387">
    <property type="entry name" value="HATPase_c"/>
    <property type="match status" value="1"/>
</dbReference>
<dbReference type="Pfam" id="PF02518">
    <property type="entry name" value="HATPase_c"/>
    <property type="match status" value="1"/>
</dbReference>
<dbReference type="SUPFAM" id="SSF47384">
    <property type="entry name" value="Homodimeric domain of signal transducing histidine kinase"/>
    <property type="match status" value="1"/>
</dbReference>
<gene>
    <name evidence="8" type="ORF">N6H18_10725</name>
</gene>
<proteinExistence type="predicted"/>
<dbReference type="Pfam" id="PF25487">
    <property type="entry name" value="ETR1_N"/>
    <property type="match status" value="1"/>
</dbReference>
<evidence type="ECO:0000256" key="6">
    <source>
        <dbReference type="SAM" id="Phobius"/>
    </source>
</evidence>
<dbReference type="PRINTS" id="PR00344">
    <property type="entry name" value="BCTRLSENSOR"/>
</dbReference>
<dbReference type="PROSITE" id="PS50109">
    <property type="entry name" value="HIS_KIN"/>
    <property type="match status" value="1"/>
</dbReference>
<evidence type="ECO:0000256" key="5">
    <source>
        <dbReference type="ARBA" id="ARBA00022777"/>
    </source>
</evidence>
<evidence type="ECO:0000256" key="3">
    <source>
        <dbReference type="ARBA" id="ARBA00022553"/>
    </source>
</evidence>
<protein>
    <recommendedName>
        <fullName evidence="2">histidine kinase</fullName>
        <ecNumber evidence="2">2.7.13.3</ecNumber>
    </recommendedName>
</protein>
<evidence type="ECO:0000313" key="9">
    <source>
        <dbReference type="Proteomes" id="UP001065174"/>
    </source>
</evidence>
<evidence type="ECO:0000256" key="1">
    <source>
        <dbReference type="ARBA" id="ARBA00000085"/>
    </source>
</evidence>
<dbReference type="GO" id="GO:0005524">
    <property type="term" value="F:ATP binding"/>
    <property type="evidence" value="ECO:0007669"/>
    <property type="project" value="UniProtKB-KW"/>
</dbReference>
<evidence type="ECO:0000259" key="7">
    <source>
        <dbReference type="PROSITE" id="PS50109"/>
    </source>
</evidence>
<organism evidence="8 9">
    <name type="scientific">Reichenbachiella agarivorans</name>
    <dbReference type="NCBI Taxonomy" id="2979464"/>
    <lineage>
        <taxon>Bacteria</taxon>
        <taxon>Pseudomonadati</taxon>
        <taxon>Bacteroidota</taxon>
        <taxon>Cytophagia</taxon>
        <taxon>Cytophagales</taxon>
        <taxon>Reichenbachiellaceae</taxon>
        <taxon>Reichenbachiella</taxon>
    </lineage>
</organism>
<reference evidence="8" key="1">
    <citation type="submission" date="2022-09" db="EMBL/GenBank/DDBJ databases">
        <title>Comparative genomics and taxonomic characterization of three novel marine species of genus Reichenbachiella exhibiting antioxidant and polysaccharide degradation activities.</title>
        <authorList>
            <person name="Muhammad N."/>
            <person name="Lee Y.-J."/>
            <person name="Ko J."/>
            <person name="Kim S.-G."/>
        </authorList>
    </citation>
    <scope>NUCLEOTIDE SEQUENCE</scope>
    <source>
        <strain evidence="8">BKB1-1</strain>
    </source>
</reference>
<feature type="transmembrane region" description="Helical" evidence="6">
    <location>
        <begin position="60"/>
        <end position="84"/>
    </location>
</feature>
<sequence length="404" mass="45847">MTPSSTHIVPIDTSFASCNNTMSAQPVVQVSSVSDYFSNLLDTSAWPARWGCGQWSETEGWFYILSDLTIFLSYSAIPMLLIFFYWKYKKIPFGRFFILFGVFILACGFTHLIDVVLFWEPVYRLSGFVKFLTAVISLFTALAMVRAIPIALSMKTEADYLRILESKELLEKEIAKRTLSLSETNQELESFSYSVSHDLRAPLRAMQGYSSALLEDVGSKLDEQETNYLKRIIRNSNKMGKLIDDLLSFSRMSRSTESIEIFSLDMLVKNILLDNYFKLDVSIFEIGTLGSIKGDKDMIKQVFENLISNAVKYSSNVAEPKIKIWSESDKKDNIIHIEDNGIGFDQQYENKLYEVFQRLHSDSEFEGTGVGLSLCKKIIDRHHGTITAKGVINKGAKFTIALPK</sequence>
<name>A0ABY6CJX8_9BACT</name>
<dbReference type="InterPro" id="IPR036890">
    <property type="entry name" value="HATPase_C_sf"/>
</dbReference>
<dbReference type="InterPro" id="IPR003661">
    <property type="entry name" value="HisK_dim/P_dom"/>
</dbReference>
<dbReference type="SUPFAM" id="SSF55874">
    <property type="entry name" value="ATPase domain of HSP90 chaperone/DNA topoisomerase II/histidine kinase"/>
    <property type="match status" value="1"/>
</dbReference>
<keyword evidence="8" id="KW-0067">ATP-binding</keyword>
<feature type="domain" description="Histidine kinase" evidence="7">
    <location>
        <begin position="194"/>
        <end position="404"/>
    </location>
</feature>
<keyword evidence="5" id="KW-0418">Kinase</keyword>
<dbReference type="InterPro" id="IPR058544">
    <property type="entry name" value="ETR1_N"/>
</dbReference>
<dbReference type="SMART" id="SM00388">
    <property type="entry name" value="HisKA"/>
    <property type="match status" value="1"/>
</dbReference>
<dbReference type="InterPro" id="IPR003594">
    <property type="entry name" value="HATPase_dom"/>
</dbReference>
<dbReference type="CDD" id="cd00082">
    <property type="entry name" value="HisKA"/>
    <property type="match status" value="1"/>
</dbReference>
<keyword evidence="8" id="KW-0547">Nucleotide-binding</keyword>
<dbReference type="InterPro" id="IPR004358">
    <property type="entry name" value="Sig_transdc_His_kin-like_C"/>
</dbReference>
<dbReference type="PANTHER" id="PTHR42878">
    <property type="entry name" value="TWO-COMPONENT HISTIDINE KINASE"/>
    <property type="match status" value="1"/>
</dbReference>
<keyword evidence="6" id="KW-0472">Membrane</keyword>
<feature type="transmembrane region" description="Helical" evidence="6">
    <location>
        <begin position="96"/>
        <end position="119"/>
    </location>
</feature>
<dbReference type="InterPro" id="IPR036097">
    <property type="entry name" value="HisK_dim/P_sf"/>
</dbReference>
<dbReference type="EC" id="2.7.13.3" evidence="2"/>
<evidence type="ECO:0000256" key="2">
    <source>
        <dbReference type="ARBA" id="ARBA00012438"/>
    </source>
</evidence>
<dbReference type="RefSeq" id="WP_262308272.1">
    <property type="nucleotide sequence ID" value="NZ_CP106679.1"/>
</dbReference>
<evidence type="ECO:0000313" key="8">
    <source>
        <dbReference type="EMBL" id="UXP30826.1"/>
    </source>
</evidence>
<dbReference type="PANTHER" id="PTHR42878:SF15">
    <property type="entry name" value="BACTERIOPHYTOCHROME"/>
    <property type="match status" value="1"/>
</dbReference>
<evidence type="ECO:0000256" key="4">
    <source>
        <dbReference type="ARBA" id="ARBA00022679"/>
    </source>
</evidence>
<dbReference type="InterPro" id="IPR005467">
    <property type="entry name" value="His_kinase_dom"/>
</dbReference>
<dbReference type="InterPro" id="IPR050351">
    <property type="entry name" value="BphY/WalK/GraS-like"/>
</dbReference>
<dbReference type="Gene3D" id="3.30.565.10">
    <property type="entry name" value="Histidine kinase-like ATPase, C-terminal domain"/>
    <property type="match status" value="1"/>
</dbReference>
<accession>A0ABY6CJX8</accession>
<keyword evidence="9" id="KW-1185">Reference proteome</keyword>
<feature type="transmembrane region" description="Helical" evidence="6">
    <location>
        <begin position="131"/>
        <end position="152"/>
    </location>
</feature>
<keyword evidence="6" id="KW-1133">Transmembrane helix</keyword>
<comment type="catalytic activity">
    <reaction evidence="1">
        <text>ATP + protein L-histidine = ADP + protein N-phospho-L-histidine.</text>
        <dbReference type="EC" id="2.7.13.3"/>
    </reaction>
</comment>
<dbReference type="Pfam" id="PF00512">
    <property type="entry name" value="HisKA"/>
    <property type="match status" value="1"/>
</dbReference>
<dbReference type="EMBL" id="CP106679">
    <property type="protein sequence ID" value="UXP30826.1"/>
    <property type="molecule type" value="Genomic_DNA"/>
</dbReference>
<dbReference type="Proteomes" id="UP001065174">
    <property type="component" value="Chromosome"/>
</dbReference>